<evidence type="ECO:0000313" key="3">
    <source>
        <dbReference type="Proteomes" id="UP000298616"/>
    </source>
</evidence>
<dbReference type="KEGG" id="fpf:DCC35_07400"/>
<organism evidence="2 3">
    <name type="scientific">Mangrovivirga cuniculi</name>
    <dbReference type="NCBI Taxonomy" id="2715131"/>
    <lineage>
        <taxon>Bacteria</taxon>
        <taxon>Pseudomonadati</taxon>
        <taxon>Bacteroidota</taxon>
        <taxon>Cytophagia</taxon>
        <taxon>Cytophagales</taxon>
        <taxon>Mangrovivirgaceae</taxon>
        <taxon>Mangrovivirga</taxon>
    </lineage>
</organism>
<keyword evidence="3" id="KW-1185">Reference proteome</keyword>
<protein>
    <recommendedName>
        <fullName evidence="4">AsmA-like C-terminal domain-containing protein</fullName>
    </recommendedName>
</protein>
<dbReference type="RefSeq" id="WP_137090166.1">
    <property type="nucleotide sequence ID" value="NZ_CP028923.1"/>
</dbReference>
<dbReference type="OrthoDB" id="1412480at2"/>
<feature type="transmembrane region" description="Helical" evidence="1">
    <location>
        <begin position="12"/>
        <end position="30"/>
    </location>
</feature>
<evidence type="ECO:0000313" key="2">
    <source>
        <dbReference type="EMBL" id="QCK14579.1"/>
    </source>
</evidence>
<evidence type="ECO:0000256" key="1">
    <source>
        <dbReference type="SAM" id="Phobius"/>
    </source>
</evidence>
<keyword evidence="1" id="KW-1133">Transmembrane helix</keyword>
<keyword evidence="1" id="KW-0812">Transmembrane</keyword>
<gene>
    <name evidence="2" type="ORF">DCC35_07400</name>
</gene>
<dbReference type="AlphaFoldDB" id="A0A4D7JEB6"/>
<dbReference type="EMBL" id="CP028923">
    <property type="protein sequence ID" value="QCK14579.1"/>
    <property type="molecule type" value="Genomic_DNA"/>
</dbReference>
<name>A0A4D7JEB6_9BACT</name>
<keyword evidence="1" id="KW-0472">Membrane</keyword>
<sequence>MAPSILKGKWLWIIIISTILLIGLISLKFISERKVLNAINNAESGHKFEVRDVDLSIFSESVRLTDVKISPQDDLIKDTSKNYIEATAQQFLLSGVSIPELLLNNKFDADLLLVDNLDVSLYRKQIDSSDSSDVTHQGSQNQIWKIISSGILINGLELKDCSYKFYYSHDNSNLQLSAEPVNIRITDLSTDSAMVHRDKPFDLKNAIISIKNIKYHDVDSLFDYTIQKMDYKDKQLTIYGIKYSPNYPVHETSVKKGIQTDIPTVKVKSITLFNPVIDSLDAYIKLDSMLVDSAGLELFRNKNLPLPKQPIKPLFAGMIKSTPVKFFIPKLILKNSSVKYSEKQINVDADLLKLNITSLNVEVFNLTNLADKISLNSDYTINARSEFMNGTDLLINITGNYNSSDQSFNVKGKLSRMKMSALNSFVTPITHMKIAGNLEPLTFSFTGNNYRSNGWLLMPYTNLKVELFHKHKTSKVKPVESFLANTLLDSDNQLGNKHFHYGEIKFDRVKTKSVFHFMANSLKTGAISTLLKKHKGMPPGYASSK</sequence>
<proteinExistence type="predicted"/>
<evidence type="ECO:0008006" key="4">
    <source>
        <dbReference type="Google" id="ProtNLM"/>
    </source>
</evidence>
<reference evidence="2 3" key="1">
    <citation type="submission" date="2018-04" db="EMBL/GenBank/DDBJ databases">
        <title>Complete genome uncultured novel isolate.</title>
        <authorList>
            <person name="Merlino G."/>
        </authorList>
    </citation>
    <scope>NUCLEOTIDE SEQUENCE [LARGE SCALE GENOMIC DNA]</scope>
    <source>
        <strain evidence="3">R1DC9</strain>
    </source>
</reference>
<dbReference type="Proteomes" id="UP000298616">
    <property type="component" value="Chromosome"/>
</dbReference>
<accession>A0A4D7JEB6</accession>